<feature type="chain" id="PRO_5043774255" evidence="1">
    <location>
        <begin position="27"/>
        <end position="104"/>
    </location>
</feature>
<keyword evidence="1" id="KW-0732">Signal</keyword>
<name>A0AAV1RS96_9ROSI</name>
<keyword evidence="3" id="KW-1185">Reference proteome</keyword>
<evidence type="ECO:0000256" key="1">
    <source>
        <dbReference type="SAM" id="SignalP"/>
    </source>
</evidence>
<reference evidence="2 3" key="1">
    <citation type="submission" date="2024-01" db="EMBL/GenBank/DDBJ databases">
        <authorList>
            <person name="Waweru B."/>
        </authorList>
    </citation>
    <scope>NUCLEOTIDE SEQUENCE [LARGE SCALE GENOMIC DNA]</scope>
</reference>
<dbReference type="Proteomes" id="UP001314170">
    <property type="component" value="Unassembled WGS sequence"/>
</dbReference>
<organism evidence="2 3">
    <name type="scientific">Dovyalis caffra</name>
    <dbReference type="NCBI Taxonomy" id="77055"/>
    <lineage>
        <taxon>Eukaryota</taxon>
        <taxon>Viridiplantae</taxon>
        <taxon>Streptophyta</taxon>
        <taxon>Embryophyta</taxon>
        <taxon>Tracheophyta</taxon>
        <taxon>Spermatophyta</taxon>
        <taxon>Magnoliopsida</taxon>
        <taxon>eudicotyledons</taxon>
        <taxon>Gunneridae</taxon>
        <taxon>Pentapetalae</taxon>
        <taxon>rosids</taxon>
        <taxon>fabids</taxon>
        <taxon>Malpighiales</taxon>
        <taxon>Salicaceae</taxon>
        <taxon>Flacourtieae</taxon>
        <taxon>Dovyalis</taxon>
    </lineage>
</organism>
<gene>
    <name evidence="2" type="ORF">DCAF_LOCUS13353</name>
</gene>
<protein>
    <submittedName>
        <fullName evidence="2">Uncharacterized protein</fullName>
    </submittedName>
</protein>
<dbReference type="AlphaFoldDB" id="A0AAV1RS96"/>
<feature type="signal peptide" evidence="1">
    <location>
        <begin position="1"/>
        <end position="26"/>
    </location>
</feature>
<dbReference type="EMBL" id="CAWUPB010001116">
    <property type="protein sequence ID" value="CAK7338308.1"/>
    <property type="molecule type" value="Genomic_DNA"/>
</dbReference>
<evidence type="ECO:0000313" key="2">
    <source>
        <dbReference type="EMBL" id="CAK7338308.1"/>
    </source>
</evidence>
<evidence type="ECO:0000313" key="3">
    <source>
        <dbReference type="Proteomes" id="UP001314170"/>
    </source>
</evidence>
<accession>A0AAV1RS96</accession>
<proteinExistence type="predicted"/>
<comment type="caution">
    <text evidence="2">The sequence shown here is derived from an EMBL/GenBank/DDBJ whole genome shotgun (WGS) entry which is preliminary data.</text>
</comment>
<sequence length="104" mass="11501">MKLMMLTLIVLKVLIFFSKEVVIVAAKEIAGFLGRRSSISLIDVILASYVILHMEISNVEELSLNREAHILQLFGVANFQRTSIPNSKAMLTSQVQSILVPDGS</sequence>